<dbReference type="GO" id="GO:0006660">
    <property type="term" value="P:phosphatidylserine catabolic process"/>
    <property type="evidence" value="ECO:0007669"/>
    <property type="project" value="TreeGrafter"/>
</dbReference>
<gene>
    <name evidence="2" type="ORF">BQ2448_7934</name>
</gene>
<feature type="transmembrane region" description="Helical" evidence="1">
    <location>
        <begin position="12"/>
        <end position="32"/>
    </location>
</feature>
<dbReference type="EMBL" id="FMSP01000024">
    <property type="protein sequence ID" value="SCV74905.1"/>
    <property type="molecule type" value="Genomic_DNA"/>
</dbReference>
<dbReference type="GO" id="GO:0052651">
    <property type="term" value="P:monoacylglycerol catabolic process"/>
    <property type="evidence" value="ECO:0007669"/>
    <property type="project" value="TreeGrafter"/>
</dbReference>
<proteinExistence type="predicted"/>
<dbReference type="AlphaFoldDB" id="A0A238FNZ8"/>
<organism evidence="2 3">
    <name type="scientific">Microbotryum intermedium</name>
    <dbReference type="NCBI Taxonomy" id="269621"/>
    <lineage>
        <taxon>Eukaryota</taxon>
        <taxon>Fungi</taxon>
        <taxon>Dikarya</taxon>
        <taxon>Basidiomycota</taxon>
        <taxon>Pucciniomycotina</taxon>
        <taxon>Microbotryomycetes</taxon>
        <taxon>Microbotryales</taxon>
        <taxon>Microbotryaceae</taxon>
        <taxon>Microbotryum</taxon>
    </lineage>
</organism>
<dbReference type="PANTHER" id="PTHR12277">
    <property type="entry name" value="ALPHA/BETA HYDROLASE DOMAIN-CONTAINING PROTEIN"/>
    <property type="match status" value="1"/>
</dbReference>
<evidence type="ECO:0000313" key="2">
    <source>
        <dbReference type="EMBL" id="SCV74905.1"/>
    </source>
</evidence>
<protein>
    <submittedName>
        <fullName evidence="2">BQ2448_7934 protein</fullName>
    </submittedName>
</protein>
<evidence type="ECO:0000256" key="1">
    <source>
        <dbReference type="SAM" id="Phobius"/>
    </source>
</evidence>
<dbReference type="InterPro" id="IPR029058">
    <property type="entry name" value="AB_hydrolase_fold"/>
</dbReference>
<evidence type="ECO:0000313" key="3">
    <source>
        <dbReference type="Proteomes" id="UP000198372"/>
    </source>
</evidence>
<dbReference type="STRING" id="269621.A0A238FNZ8"/>
<dbReference type="Gene3D" id="3.40.50.1820">
    <property type="entry name" value="alpha/beta hydrolase"/>
    <property type="match status" value="1"/>
</dbReference>
<reference evidence="3" key="1">
    <citation type="submission" date="2016-09" db="EMBL/GenBank/DDBJ databases">
        <authorList>
            <person name="Jeantristanb JTB J.-T."/>
            <person name="Ricardo R."/>
        </authorList>
    </citation>
    <scope>NUCLEOTIDE SEQUENCE [LARGE SCALE GENOMIC DNA]</scope>
</reference>
<dbReference type="GO" id="GO:0004622">
    <property type="term" value="F:phosphatidylcholine lysophospholipase activity"/>
    <property type="evidence" value="ECO:0007669"/>
    <property type="project" value="TreeGrafter"/>
</dbReference>
<dbReference type="GO" id="GO:0005789">
    <property type="term" value="C:endoplasmic reticulum membrane"/>
    <property type="evidence" value="ECO:0007669"/>
    <property type="project" value="TreeGrafter"/>
</dbReference>
<dbReference type="PANTHER" id="PTHR12277:SF194">
    <property type="entry name" value="FI04476P"/>
    <property type="match status" value="1"/>
</dbReference>
<dbReference type="OrthoDB" id="446723at2759"/>
<keyword evidence="3" id="KW-1185">Reference proteome</keyword>
<accession>A0A238FNZ8</accession>
<dbReference type="SUPFAM" id="SSF53474">
    <property type="entry name" value="alpha/beta-Hydrolases"/>
    <property type="match status" value="1"/>
</dbReference>
<keyword evidence="1" id="KW-1133">Transmembrane helix</keyword>
<keyword evidence="1" id="KW-0812">Transmembrane</keyword>
<sequence length="412" mass="45986">MPFTLVKIASTVVAGIGGSYALLLGFLTIPAVQRTSVHEPRVKIIAIARIQIKRSILLYRSFIYLHRIRLVYDFNHPEQFGYALGKVRNFKLVTPDGRKIGVWHVLPESAYQTYRKRHPQLLTEGALPDEIFDQALNTLIYGNAATCAAPNRVRIGRHTSEQDHSFVIIDYRGFGDSTGIPTEEGLLTYARAVWDYVTEVKGVPMGRISVMGQSLGTGVSSGLVARLAKQGIHPHALILVAPFSSVSDLLSTYRLGNFIPILSPLNSLPFLMTTFLRLLKTKFDTSKVIAEIRCPILILHARDDPVIPFSHSRTLANLLLAPLVKKFDSDSNTFSQTAEALARKLDSEDGFKRLEQDGLVKIERWGAWGTVVRFERGEGLGRVVWAESEMGQHNDISYSEPSLFLQREMMAP</sequence>
<dbReference type="GO" id="GO:0047372">
    <property type="term" value="F:monoacylglycerol lipase activity"/>
    <property type="evidence" value="ECO:0007669"/>
    <property type="project" value="TreeGrafter"/>
</dbReference>
<name>A0A238FNZ8_9BASI</name>
<keyword evidence="1" id="KW-0472">Membrane</keyword>
<dbReference type="Proteomes" id="UP000198372">
    <property type="component" value="Unassembled WGS sequence"/>
</dbReference>